<dbReference type="EMBL" id="CTEE01000001">
    <property type="protein sequence ID" value="CQD13828.1"/>
    <property type="molecule type" value="Genomic_DNA"/>
</dbReference>
<accession>A0A0E4GYH2</accession>
<organism evidence="1 2">
    <name type="scientific">Mycobacterium lentiflavum</name>
    <dbReference type="NCBI Taxonomy" id="141349"/>
    <lineage>
        <taxon>Bacteria</taxon>
        <taxon>Bacillati</taxon>
        <taxon>Actinomycetota</taxon>
        <taxon>Actinomycetes</taxon>
        <taxon>Mycobacteriales</taxon>
        <taxon>Mycobacteriaceae</taxon>
        <taxon>Mycobacterium</taxon>
        <taxon>Mycobacterium simiae complex</taxon>
    </lineage>
</organism>
<dbReference type="RefSeq" id="WP_175364423.1">
    <property type="nucleotide sequence ID" value="NZ_CTEE01000001.1"/>
</dbReference>
<name>A0A0E4GYH2_MYCLN</name>
<gene>
    <name evidence="1" type="ORF">BN1232_02818</name>
</gene>
<evidence type="ECO:0000313" key="1">
    <source>
        <dbReference type="EMBL" id="CQD13828.1"/>
    </source>
</evidence>
<protein>
    <submittedName>
        <fullName evidence="1">Uncharacterized protein</fullName>
    </submittedName>
</protein>
<proteinExistence type="predicted"/>
<reference evidence="1 2" key="1">
    <citation type="submission" date="2015-03" db="EMBL/GenBank/DDBJ databases">
        <authorList>
            <person name="Urmite Genomes"/>
        </authorList>
    </citation>
    <scope>NUCLEOTIDE SEQUENCE [LARGE SCALE GENOMIC DNA]</scope>
    <source>
        <strain evidence="1 2">CSUR P1491</strain>
    </source>
</reference>
<sequence>MPTMETRLRQELRDYAVELRRLAYTLPQGIGEHDLLELSDRMHAASLQTVRKGA</sequence>
<dbReference type="STRING" id="141349.BN1232_02818"/>
<dbReference type="Proteomes" id="UP000199251">
    <property type="component" value="Unassembled WGS sequence"/>
</dbReference>
<evidence type="ECO:0000313" key="2">
    <source>
        <dbReference type="Proteomes" id="UP000199251"/>
    </source>
</evidence>
<dbReference type="AlphaFoldDB" id="A0A0E4GYH2"/>